<dbReference type="EMBL" id="JABXBU010002228">
    <property type="protein sequence ID" value="KAF8770449.1"/>
    <property type="molecule type" value="Genomic_DNA"/>
</dbReference>
<dbReference type="PROSITE" id="PS50097">
    <property type="entry name" value="BTB"/>
    <property type="match status" value="1"/>
</dbReference>
<keyword evidence="4" id="KW-1185">Reference proteome</keyword>
<dbReference type="Pfam" id="PF07707">
    <property type="entry name" value="BACK"/>
    <property type="match status" value="1"/>
</dbReference>
<dbReference type="Gene3D" id="1.25.40.420">
    <property type="match status" value="1"/>
</dbReference>
<reference evidence="3" key="1">
    <citation type="journal article" date="2020" name="bioRxiv">
        <title>Chromosome-level reference genome of the European wasp spider Argiope bruennichi: a resource for studies on range expansion and evolutionary adaptation.</title>
        <authorList>
            <person name="Sheffer M.M."/>
            <person name="Hoppe A."/>
            <person name="Krehenwinkel H."/>
            <person name="Uhl G."/>
            <person name="Kuss A.W."/>
            <person name="Jensen L."/>
            <person name="Jensen C."/>
            <person name="Gillespie R.G."/>
            <person name="Hoff K.J."/>
            <person name="Prost S."/>
        </authorList>
    </citation>
    <scope>NUCLEOTIDE SEQUENCE</scope>
</reference>
<protein>
    <submittedName>
        <fullName evidence="3">Kelch-like protein 21 like protein</fullName>
    </submittedName>
</protein>
<comment type="caution">
    <text evidence="3">The sequence shown here is derived from an EMBL/GenBank/DDBJ whole genome shotgun (WGS) entry which is preliminary data.</text>
</comment>
<feature type="domain" description="BTB" evidence="2">
    <location>
        <begin position="34"/>
        <end position="95"/>
    </location>
</feature>
<feature type="compositionally biased region" description="Basic residues" evidence="1">
    <location>
        <begin position="746"/>
        <end position="766"/>
    </location>
</feature>
<dbReference type="InterPro" id="IPR011705">
    <property type="entry name" value="BACK"/>
</dbReference>
<proteinExistence type="predicted"/>
<dbReference type="SUPFAM" id="SSF54695">
    <property type="entry name" value="POZ domain"/>
    <property type="match status" value="1"/>
</dbReference>
<evidence type="ECO:0000313" key="3">
    <source>
        <dbReference type="EMBL" id="KAF8770449.1"/>
    </source>
</evidence>
<feature type="region of interest" description="Disordered" evidence="1">
    <location>
        <begin position="742"/>
        <end position="767"/>
    </location>
</feature>
<dbReference type="AlphaFoldDB" id="A0A8T0ECI8"/>
<dbReference type="InterPro" id="IPR011333">
    <property type="entry name" value="SKP1/BTB/POZ_sf"/>
</dbReference>
<evidence type="ECO:0000259" key="2">
    <source>
        <dbReference type="PROSITE" id="PS50097"/>
    </source>
</evidence>
<dbReference type="InterPro" id="IPR000210">
    <property type="entry name" value="BTB/POZ_dom"/>
</dbReference>
<name>A0A8T0ECI8_ARGBR</name>
<accession>A0A8T0ECI8</accession>
<evidence type="ECO:0000256" key="1">
    <source>
        <dbReference type="SAM" id="MobiDB-lite"/>
    </source>
</evidence>
<sequence>MESTNSNPMSFSDANHSSSVIQKLLEQRESGEFCDAFLCAKGMTFPVHSNILAMRSTYFEYSFRLKNNLTVICEDLGIFKLFLDFLYTGVTTVNSDNVFELVKLASTFKVESLKKICEEFLNQNITVHNCFRLKEISITCDIPSLKKNVSSFMADNVTDILESDETLRLTIDGIKTFLEDSFNLLPEIFLMKLICRWTETESEARSQEFYSLLNYVPWVCFDHQELVSHILSCNLFHKNIYCKQVFVKFLKEKGVYLEEFREPLASSNFLNYAVACDGSDSLAATNDVREFGSLLNDVPSNMTSISSDTVRNCENDVRQRFSVSSSRRYISSFANDIKKKYLKMSRKEKLKLEPKKIFYSCKKFLLVEKCFKDLNKKRKRISCRRPLKNSRQRHINNGTGTFHDNAFQSHSRMTAEELESSHKLGNNLNNHKSYFPQKNFSAAKSCLLPAHKSKNEAEKELQIKEMTVPNPPCSDSKLVGYCSDESVFNACSNANTEINYICNYSDLNIKNTSLVEIENANHAYENQVSETSVNNSVQNQFYEVIALVPSENEIDGTPVNNSFENQLVKNNFNNCIENKICKTNINIFKDQFGETDFKYCSESLNADNIRTSCTYEENYSNNEIDKNEMYGINRECMIDKEELNSKEMFEDRVSWTSDIKIDEVVTESTKSRNNSHETHPYVPPYIKTKLHSMDEEKFKSDRQEKEIDAENSNFAECKSRKCKEEMHIEKLNYTEDETIQSMSNKQVKKKMKRSTTSPKSKRIKSNRLRDRNFRLNYLFLNRTGNKIYIIPKEKRKFVRLDETNNNLAEYNMQVTTTTLKINKSPQQ</sequence>
<dbReference type="Gene3D" id="3.30.710.10">
    <property type="entry name" value="Potassium Channel Kv1.1, Chain A"/>
    <property type="match status" value="1"/>
</dbReference>
<dbReference type="SMART" id="SM00225">
    <property type="entry name" value="BTB"/>
    <property type="match status" value="1"/>
</dbReference>
<evidence type="ECO:0000313" key="4">
    <source>
        <dbReference type="Proteomes" id="UP000807504"/>
    </source>
</evidence>
<organism evidence="3 4">
    <name type="scientific">Argiope bruennichi</name>
    <name type="common">Wasp spider</name>
    <name type="synonym">Aranea bruennichi</name>
    <dbReference type="NCBI Taxonomy" id="94029"/>
    <lineage>
        <taxon>Eukaryota</taxon>
        <taxon>Metazoa</taxon>
        <taxon>Ecdysozoa</taxon>
        <taxon>Arthropoda</taxon>
        <taxon>Chelicerata</taxon>
        <taxon>Arachnida</taxon>
        <taxon>Araneae</taxon>
        <taxon>Araneomorphae</taxon>
        <taxon>Entelegynae</taxon>
        <taxon>Araneoidea</taxon>
        <taxon>Araneidae</taxon>
        <taxon>Argiope</taxon>
    </lineage>
</organism>
<dbReference type="PANTHER" id="PTHR45632:SF30">
    <property type="entry name" value="BTB DOMAIN-CONTAINING PROTEIN"/>
    <property type="match status" value="1"/>
</dbReference>
<dbReference type="Proteomes" id="UP000807504">
    <property type="component" value="Unassembled WGS sequence"/>
</dbReference>
<reference evidence="3" key="2">
    <citation type="submission" date="2020-06" db="EMBL/GenBank/DDBJ databases">
        <authorList>
            <person name="Sheffer M."/>
        </authorList>
    </citation>
    <scope>NUCLEOTIDE SEQUENCE</scope>
</reference>
<dbReference type="Pfam" id="PF00651">
    <property type="entry name" value="BTB"/>
    <property type="match status" value="1"/>
</dbReference>
<gene>
    <name evidence="3" type="ORF">HNY73_017976</name>
</gene>
<dbReference type="PANTHER" id="PTHR45632">
    <property type="entry name" value="LD33804P"/>
    <property type="match status" value="1"/>
</dbReference>